<comment type="caution">
    <text evidence="2">The sequence shown here is derived from an EMBL/GenBank/DDBJ whole genome shotgun (WGS) entry which is preliminary data.</text>
</comment>
<evidence type="ECO:0000313" key="2">
    <source>
        <dbReference type="EMBL" id="EPY17398.1"/>
    </source>
</evidence>
<gene>
    <name evidence="2" type="ORF">STCU_10648</name>
</gene>
<dbReference type="AlphaFoldDB" id="S9TM08"/>
<accession>S9TM08</accession>
<organism evidence="2 3">
    <name type="scientific">Strigomonas culicis</name>
    <dbReference type="NCBI Taxonomy" id="28005"/>
    <lineage>
        <taxon>Eukaryota</taxon>
        <taxon>Discoba</taxon>
        <taxon>Euglenozoa</taxon>
        <taxon>Kinetoplastea</taxon>
        <taxon>Metakinetoplastina</taxon>
        <taxon>Trypanosomatida</taxon>
        <taxon>Trypanosomatidae</taxon>
        <taxon>Strigomonadinae</taxon>
        <taxon>Strigomonas</taxon>
    </lineage>
</organism>
<keyword evidence="1" id="KW-0472">Membrane</keyword>
<dbReference type="InterPro" id="IPR029058">
    <property type="entry name" value="AB_hydrolase_fold"/>
</dbReference>
<proteinExistence type="predicted"/>
<keyword evidence="1" id="KW-0812">Transmembrane</keyword>
<sequence length="282" mass="31811">MPYLHRRGLSRKVLHSMCGGETGLPRYSIGAYFDSRRSGDTGEALPDNVFDLLPARMHFLHGGRDTTSPLAESATLVATLRNAQQRFALRRLMCQEERSRHAFATQRPDAVSVLGVHDGPLPPVDIQFIVIPDGNHTDAIVEECIAGSRSCCVDFVCDWEPEQRREASESAIASAADRCNARGSRRAPARRCPTVCSHWRSPHVSGLGSCVLLDSYVPFRVESFLLFRLFSFLLLWLLTLSLYELYSFINAHVRLLFGFVHLPWGCKTRKHQKKKEKKSDVR</sequence>
<dbReference type="EMBL" id="ATMH01010505">
    <property type="protein sequence ID" value="EPY17398.1"/>
    <property type="molecule type" value="Genomic_DNA"/>
</dbReference>
<feature type="transmembrane region" description="Helical" evidence="1">
    <location>
        <begin position="225"/>
        <end position="243"/>
    </location>
</feature>
<dbReference type="SUPFAM" id="SSF53474">
    <property type="entry name" value="alpha/beta-Hydrolases"/>
    <property type="match status" value="1"/>
</dbReference>
<evidence type="ECO:0000313" key="3">
    <source>
        <dbReference type="Proteomes" id="UP000015354"/>
    </source>
</evidence>
<reference evidence="2 3" key="1">
    <citation type="journal article" date="2013" name="PLoS ONE">
        <title>Predicting the Proteins of Angomonas deanei, Strigomonas culicis and Their Respective Endosymbionts Reveals New Aspects of the Trypanosomatidae Family.</title>
        <authorList>
            <person name="Motta M.C."/>
            <person name="Martins A.C."/>
            <person name="de Souza S.S."/>
            <person name="Catta-Preta C.M."/>
            <person name="Silva R."/>
            <person name="Klein C.C."/>
            <person name="de Almeida L.G."/>
            <person name="de Lima Cunha O."/>
            <person name="Ciapina L.P."/>
            <person name="Brocchi M."/>
            <person name="Colabardini A.C."/>
            <person name="de Araujo Lima B."/>
            <person name="Machado C.R."/>
            <person name="de Almeida Soares C.M."/>
            <person name="Probst C.M."/>
            <person name="de Menezes C.B."/>
            <person name="Thompson C.E."/>
            <person name="Bartholomeu D.C."/>
            <person name="Gradia D.F."/>
            <person name="Pavoni D.P."/>
            <person name="Grisard E.C."/>
            <person name="Fantinatti-Garboggini F."/>
            <person name="Marchini F.K."/>
            <person name="Rodrigues-Luiz G.F."/>
            <person name="Wagner G."/>
            <person name="Goldman G.H."/>
            <person name="Fietto J.L."/>
            <person name="Elias M.C."/>
            <person name="Goldman M.H."/>
            <person name="Sagot M.F."/>
            <person name="Pereira M."/>
            <person name="Stoco P.H."/>
            <person name="de Mendonca-Neto R.P."/>
            <person name="Teixeira S.M."/>
            <person name="Maciel T.E."/>
            <person name="de Oliveira Mendes T.A."/>
            <person name="Urmenyi T.P."/>
            <person name="de Souza W."/>
            <person name="Schenkman S."/>
            <person name="de Vasconcelos A.T."/>
        </authorList>
    </citation>
    <scope>NUCLEOTIDE SEQUENCE [LARGE SCALE GENOMIC DNA]</scope>
</reference>
<dbReference type="Proteomes" id="UP000015354">
    <property type="component" value="Unassembled WGS sequence"/>
</dbReference>
<name>S9TM08_9TRYP</name>
<protein>
    <submittedName>
        <fullName evidence="2">Uncharacterized protein</fullName>
    </submittedName>
</protein>
<evidence type="ECO:0000256" key="1">
    <source>
        <dbReference type="SAM" id="Phobius"/>
    </source>
</evidence>
<keyword evidence="1" id="KW-1133">Transmembrane helix</keyword>
<keyword evidence="3" id="KW-1185">Reference proteome</keyword>